<organism evidence="2 3">
    <name type="scientific">Colletotrichum lupini</name>
    <dbReference type="NCBI Taxonomy" id="145971"/>
    <lineage>
        <taxon>Eukaryota</taxon>
        <taxon>Fungi</taxon>
        <taxon>Dikarya</taxon>
        <taxon>Ascomycota</taxon>
        <taxon>Pezizomycotina</taxon>
        <taxon>Sordariomycetes</taxon>
        <taxon>Hypocreomycetidae</taxon>
        <taxon>Glomerellales</taxon>
        <taxon>Glomerellaceae</taxon>
        <taxon>Colletotrichum</taxon>
        <taxon>Colletotrichum acutatum species complex</taxon>
    </lineage>
</organism>
<feature type="region of interest" description="Disordered" evidence="1">
    <location>
        <begin position="166"/>
        <end position="227"/>
    </location>
</feature>
<dbReference type="GeneID" id="73338929"/>
<feature type="compositionally biased region" description="Basic and acidic residues" evidence="1">
    <location>
        <begin position="192"/>
        <end position="211"/>
    </location>
</feature>
<evidence type="ECO:0000256" key="1">
    <source>
        <dbReference type="SAM" id="MobiDB-lite"/>
    </source>
</evidence>
<dbReference type="EMBL" id="CP019475">
    <property type="protein sequence ID" value="UQC79430.1"/>
    <property type="molecule type" value="Genomic_DNA"/>
</dbReference>
<keyword evidence="3" id="KW-1185">Reference proteome</keyword>
<dbReference type="Proteomes" id="UP000830671">
    <property type="component" value="Chromosome 3"/>
</dbReference>
<dbReference type="RefSeq" id="XP_049141062.1">
    <property type="nucleotide sequence ID" value="XM_049283919.1"/>
</dbReference>
<sequence length="227" mass="24881">MEWLEAYEMAKCLDSARSSCFSAVSVDTGHVQEASANQWSWNTLETDSVEGGVGNAASFEIRGPHLVVCHYFIGTYQELSRETNPGLTRCPVTRAMTAMQTLVSCSLARRCASRGARAVVPPAQQRPARAIHVFGSDEMAASWRIVCLAESLFEFLVQTTQVHCLSGTHTARRAPRTTGTPHTDPGNPRNARTRDEENLSLLKLEELEGAKTRRTATTTRLDTGARA</sequence>
<dbReference type="KEGG" id="clup:CLUP02_04910"/>
<name>A0A9Q8WE88_9PEZI</name>
<evidence type="ECO:0000313" key="3">
    <source>
        <dbReference type="Proteomes" id="UP000830671"/>
    </source>
</evidence>
<evidence type="ECO:0000313" key="2">
    <source>
        <dbReference type="EMBL" id="UQC79430.1"/>
    </source>
</evidence>
<protein>
    <submittedName>
        <fullName evidence="2">Uncharacterized protein</fullName>
    </submittedName>
</protein>
<proteinExistence type="predicted"/>
<gene>
    <name evidence="2" type="ORF">CLUP02_04910</name>
</gene>
<accession>A0A9Q8WE88</accession>
<reference evidence="2" key="1">
    <citation type="journal article" date="2021" name="Mol. Plant Microbe Interact.">
        <title>Complete Genome Sequence of the Plant-Pathogenic Fungus Colletotrichum lupini.</title>
        <authorList>
            <person name="Baroncelli R."/>
            <person name="Pensec F."/>
            <person name="Da Lio D."/>
            <person name="Boufleur T."/>
            <person name="Vicente I."/>
            <person name="Sarrocco S."/>
            <person name="Picot A."/>
            <person name="Baraldi E."/>
            <person name="Sukno S."/>
            <person name="Thon M."/>
            <person name="Le Floch G."/>
        </authorList>
    </citation>
    <scope>NUCLEOTIDE SEQUENCE</scope>
    <source>
        <strain evidence="2">IMI 504893</strain>
    </source>
</reference>
<dbReference type="AlphaFoldDB" id="A0A9Q8WE88"/>
<feature type="compositionally biased region" description="Low complexity" evidence="1">
    <location>
        <begin position="215"/>
        <end position="227"/>
    </location>
</feature>